<organism evidence="3 4">
    <name type="scientific">Microdochium trichocladiopsis</name>
    <dbReference type="NCBI Taxonomy" id="1682393"/>
    <lineage>
        <taxon>Eukaryota</taxon>
        <taxon>Fungi</taxon>
        <taxon>Dikarya</taxon>
        <taxon>Ascomycota</taxon>
        <taxon>Pezizomycotina</taxon>
        <taxon>Sordariomycetes</taxon>
        <taxon>Xylariomycetidae</taxon>
        <taxon>Xylariales</taxon>
        <taxon>Microdochiaceae</taxon>
        <taxon>Microdochium</taxon>
    </lineage>
</organism>
<accession>A0A9P9BIX0</accession>
<dbReference type="AlphaFoldDB" id="A0A9P9BIX0"/>
<evidence type="ECO:0000259" key="2">
    <source>
        <dbReference type="Pfam" id="PF00931"/>
    </source>
</evidence>
<dbReference type="Pfam" id="PF13374">
    <property type="entry name" value="TPR_10"/>
    <property type="match status" value="2"/>
</dbReference>
<dbReference type="OrthoDB" id="626167at2759"/>
<feature type="region of interest" description="Disordered" evidence="1">
    <location>
        <begin position="800"/>
        <end position="824"/>
    </location>
</feature>
<proteinExistence type="predicted"/>
<evidence type="ECO:0000313" key="3">
    <source>
        <dbReference type="EMBL" id="KAH7016118.1"/>
    </source>
</evidence>
<dbReference type="Pfam" id="PF00931">
    <property type="entry name" value="NB-ARC"/>
    <property type="match status" value="1"/>
</dbReference>
<dbReference type="PANTHER" id="PTHR46082:SF6">
    <property type="entry name" value="AAA+ ATPASE DOMAIN-CONTAINING PROTEIN-RELATED"/>
    <property type="match status" value="1"/>
</dbReference>
<dbReference type="GeneID" id="70192045"/>
<keyword evidence="3" id="KW-0378">Hydrolase</keyword>
<dbReference type="RefSeq" id="XP_046005742.1">
    <property type="nucleotide sequence ID" value="XM_046162499.1"/>
</dbReference>
<sequence>MPLIYSEGREQPQRRLREEVQKSVKGTHYNNFSITFSLSGVPETPHFVARDGEVAEIRRMLCSDGSRRIVVLHGLGGIGKTQLAATYINRYRDEYSAIFWLNIKDEASIQQSFARIAAQILEQNADVGSLKGLNLQQEHDEIVQAVKAWLSLPGNTRWLIVYDNYDNPKLPGRKTDAAVDIHQFLPRAHQGSIVITTRLSQIDIGHHIRIEKLKSEHESLQILSKASGRNGLQDDGDAKDLVRELDGLPLALATAGAYLKRVPVSIRDYTRYYQESWARLSGNLHLGSYADRTLSSTWQLSYEHVQAQNPLAAHLLRWWAYFNNEDMWFGLFCARSGMGPVWMKQLSEELNFNDAMGVLHDYGLVEPTTIFQRIQGYSIHGCLHSWAIHILNKEWDGRLSKLAVESVASQVPSNVGADYWLLQKRLIPHAIRSCSAVQDGDVPSNWAFHSLGNLYSDQGKLGEAEKMFLRALHGYEKALGPDHTSTLNTVNNLGALYSNQWKLGEAEKMYLRALHGREKALGPDHTSTLHTVNNLGILYRDQGKLGEAEKMYLRALHGREKALGADHTSTLNTVNNLGVLYSNQGKLGEAEKMFFRALHGYEKALGPDHTSTLNTVNNLGALYSNQWKLNEAEKMYLRALHGYEKALGPDHTSILKIVDNLGILYRDQGKLGEAEKMHLRALHGQEEVLGPDHTSTLNTVNNLGVLYSNQGKLDEAEKMYLRALCGYERAMGIDKITTYRPAINTLMNLGSLRSKQGLLGQARQYYQRASDGLERLLGPTHPDVQSARHTLELTYRTVEDGMSSSDDQHLPDPTQPRSSKKRSRDILKRVLGLHVE</sequence>
<dbReference type="InterPro" id="IPR027417">
    <property type="entry name" value="P-loop_NTPase"/>
</dbReference>
<gene>
    <name evidence="3" type="ORF">B0I36DRAFT_42934</name>
</gene>
<dbReference type="GO" id="GO:0016787">
    <property type="term" value="F:hydrolase activity"/>
    <property type="evidence" value="ECO:0007669"/>
    <property type="project" value="UniProtKB-KW"/>
</dbReference>
<dbReference type="InterPro" id="IPR002182">
    <property type="entry name" value="NB-ARC"/>
</dbReference>
<dbReference type="PRINTS" id="PR00381">
    <property type="entry name" value="KINESINLIGHT"/>
</dbReference>
<keyword evidence="4" id="KW-1185">Reference proteome</keyword>
<dbReference type="SMART" id="SM00028">
    <property type="entry name" value="TPR"/>
    <property type="match status" value="8"/>
</dbReference>
<dbReference type="Proteomes" id="UP000756346">
    <property type="component" value="Unassembled WGS sequence"/>
</dbReference>
<dbReference type="InterPro" id="IPR053137">
    <property type="entry name" value="NLR-like"/>
</dbReference>
<dbReference type="Gene3D" id="3.40.50.300">
    <property type="entry name" value="P-loop containing nucleotide triphosphate hydrolases"/>
    <property type="match status" value="1"/>
</dbReference>
<dbReference type="Pfam" id="PF13424">
    <property type="entry name" value="TPR_12"/>
    <property type="match status" value="3"/>
</dbReference>
<dbReference type="InterPro" id="IPR019734">
    <property type="entry name" value="TPR_rpt"/>
</dbReference>
<comment type="caution">
    <text evidence="3">The sequence shown here is derived from an EMBL/GenBank/DDBJ whole genome shotgun (WGS) entry which is preliminary data.</text>
</comment>
<dbReference type="Gene3D" id="1.25.40.10">
    <property type="entry name" value="Tetratricopeptide repeat domain"/>
    <property type="match status" value="2"/>
</dbReference>
<dbReference type="SUPFAM" id="SSF48452">
    <property type="entry name" value="TPR-like"/>
    <property type="match status" value="4"/>
</dbReference>
<name>A0A9P9BIX0_9PEZI</name>
<dbReference type="SUPFAM" id="SSF52540">
    <property type="entry name" value="P-loop containing nucleoside triphosphate hydrolases"/>
    <property type="match status" value="1"/>
</dbReference>
<dbReference type="GO" id="GO:0043531">
    <property type="term" value="F:ADP binding"/>
    <property type="evidence" value="ECO:0007669"/>
    <property type="project" value="InterPro"/>
</dbReference>
<reference evidence="3" key="1">
    <citation type="journal article" date="2021" name="Nat. Commun.">
        <title>Genetic determinants of endophytism in the Arabidopsis root mycobiome.</title>
        <authorList>
            <person name="Mesny F."/>
            <person name="Miyauchi S."/>
            <person name="Thiergart T."/>
            <person name="Pickel B."/>
            <person name="Atanasova L."/>
            <person name="Karlsson M."/>
            <person name="Huettel B."/>
            <person name="Barry K.W."/>
            <person name="Haridas S."/>
            <person name="Chen C."/>
            <person name="Bauer D."/>
            <person name="Andreopoulos W."/>
            <person name="Pangilinan J."/>
            <person name="LaButti K."/>
            <person name="Riley R."/>
            <person name="Lipzen A."/>
            <person name="Clum A."/>
            <person name="Drula E."/>
            <person name="Henrissat B."/>
            <person name="Kohler A."/>
            <person name="Grigoriev I.V."/>
            <person name="Martin F.M."/>
            <person name="Hacquard S."/>
        </authorList>
    </citation>
    <scope>NUCLEOTIDE SEQUENCE</scope>
    <source>
        <strain evidence="3">MPI-CAGE-CH-0230</strain>
    </source>
</reference>
<dbReference type="EMBL" id="JAGTJQ010000012">
    <property type="protein sequence ID" value="KAH7016118.1"/>
    <property type="molecule type" value="Genomic_DNA"/>
</dbReference>
<protein>
    <submittedName>
        <fullName evidence="3">P-loop containing nucleoside triphosphate hydrolase protein</fullName>
    </submittedName>
</protein>
<feature type="domain" description="NB-ARC" evidence="2">
    <location>
        <begin position="52"/>
        <end position="228"/>
    </location>
</feature>
<dbReference type="PANTHER" id="PTHR46082">
    <property type="entry name" value="ATP/GTP-BINDING PROTEIN-RELATED"/>
    <property type="match status" value="1"/>
</dbReference>
<dbReference type="InterPro" id="IPR011990">
    <property type="entry name" value="TPR-like_helical_dom_sf"/>
</dbReference>
<evidence type="ECO:0000256" key="1">
    <source>
        <dbReference type="SAM" id="MobiDB-lite"/>
    </source>
</evidence>
<evidence type="ECO:0000313" key="4">
    <source>
        <dbReference type="Proteomes" id="UP000756346"/>
    </source>
</evidence>